<dbReference type="Gene3D" id="1.10.486.10">
    <property type="entry name" value="PCRA, domain 4"/>
    <property type="match status" value="1"/>
</dbReference>
<feature type="domain" description="UvrD-like helicase ATP-binding" evidence="11">
    <location>
        <begin position="54"/>
        <end position="338"/>
    </location>
</feature>
<dbReference type="InterPro" id="IPR014016">
    <property type="entry name" value="UvrD-like_ATP-bd"/>
</dbReference>
<dbReference type="InterPro" id="IPR027417">
    <property type="entry name" value="P-loop_NTPase"/>
</dbReference>
<protein>
    <recommendedName>
        <fullName evidence="8">DNA 3'-5' helicase</fullName>
        <ecNumber evidence="8">5.6.2.4</ecNumber>
    </recommendedName>
</protein>
<keyword evidence="5 10" id="KW-0067">ATP-binding</keyword>
<sequence>MGTSRARAKKIKNLKFFMPRAENSNPKTEFNNMKEYFLNESSERLFKTRVDFKKSLNEEQYKVVTDADGPCLVLAGAGSGKTRTLCYRLAYLLEKGINPENILLMTFTNKAANEMRERVESLLEYKPKGLWSGTFHHIGNRVLRQFAEEAGLKNDFGILDENDSRDIIKTSIEKYKTRLKDDKFPKPAIIQSIISFSANTDTPIEKNLESKFIYFLKFAEDIKKIAREYTDKKKLSNNVDYDDLLIKWKLLLEKSENARDYFSNKFQYIMIDEYQDTNYIQAEIIALLAARHRNILAVGDDAQSIYSFRGARVENILTFAERFRGARIFKLETNYRSTPEILELANNSLINNKNQYKKKLKAVLSPLTLPALVKAGNTYSQAGFICQRIKELQKEGMTLRDIAVLFRAHYQSAELEMELVKRGIPYVVRGGIRFFEQAHIKDILAFLKILANPMDEISWLRALGMCEGIGPKSANKIFEFFQSSGLNLETFIKKDLHGVLTPKMNQGYTRFLKIMRPLIANKENKVEAMIKDIMESGYKTYMLATYENAQDRIEDINELINFSHDYASLSDFLSDMTLKEGFRGEVLLSRGDTWESDYLVLSTIHQAKGLEWNVVITIGLVEGQFPNPKVSTTEKDIEEERRLFYVAVTRAKKYLYLLYPMERYDYQKGVIASEMSRFLEELDSDKYEIWELSYKNQHEYRNERFIDL</sequence>
<evidence type="ECO:0000256" key="4">
    <source>
        <dbReference type="ARBA" id="ARBA00022806"/>
    </source>
</evidence>
<dbReference type="GO" id="GO:0043138">
    <property type="term" value="F:3'-5' DNA helicase activity"/>
    <property type="evidence" value="ECO:0007669"/>
    <property type="project" value="UniProtKB-EC"/>
</dbReference>
<accession>A0A0F0CV33</accession>
<name>A0A0F0CV33_9BACT</name>
<dbReference type="Pfam" id="PF00580">
    <property type="entry name" value="UvrD-helicase"/>
    <property type="match status" value="1"/>
</dbReference>
<dbReference type="GO" id="GO:0005829">
    <property type="term" value="C:cytosol"/>
    <property type="evidence" value="ECO:0007669"/>
    <property type="project" value="TreeGrafter"/>
</dbReference>
<dbReference type="InterPro" id="IPR013986">
    <property type="entry name" value="DExx_box_DNA_helicase_dom_sf"/>
</dbReference>
<dbReference type="Gene3D" id="1.10.10.160">
    <property type="match status" value="1"/>
</dbReference>
<evidence type="ECO:0000256" key="6">
    <source>
        <dbReference type="ARBA" id="ARBA00023235"/>
    </source>
</evidence>
<feature type="domain" description="UvrD-like helicase C-terminal" evidence="12">
    <location>
        <begin position="339"/>
        <end position="609"/>
    </location>
</feature>
<dbReference type="PATRIC" id="fig|1609969.3.peg.792"/>
<dbReference type="Pfam" id="PF13361">
    <property type="entry name" value="UvrD_C"/>
    <property type="match status" value="1"/>
</dbReference>
<dbReference type="GO" id="GO:0003677">
    <property type="term" value="F:DNA binding"/>
    <property type="evidence" value="ECO:0007669"/>
    <property type="project" value="InterPro"/>
</dbReference>
<dbReference type="PROSITE" id="PS51198">
    <property type="entry name" value="UVRD_HELICASE_ATP_BIND"/>
    <property type="match status" value="1"/>
</dbReference>
<keyword evidence="6" id="KW-0413">Isomerase</keyword>
<evidence type="ECO:0000256" key="9">
    <source>
        <dbReference type="ARBA" id="ARBA00048988"/>
    </source>
</evidence>
<keyword evidence="4 10" id="KW-0347">Helicase</keyword>
<evidence type="ECO:0000256" key="8">
    <source>
        <dbReference type="ARBA" id="ARBA00034808"/>
    </source>
</evidence>
<dbReference type="PANTHER" id="PTHR11070">
    <property type="entry name" value="UVRD / RECB / PCRA DNA HELICASE FAMILY MEMBER"/>
    <property type="match status" value="1"/>
</dbReference>
<dbReference type="PANTHER" id="PTHR11070:SF3">
    <property type="entry name" value="DNA 3'-5' HELICASE"/>
    <property type="match status" value="1"/>
</dbReference>
<comment type="catalytic activity">
    <reaction evidence="9">
        <text>ATP + H2O = ADP + phosphate + H(+)</text>
        <dbReference type="Rhea" id="RHEA:13065"/>
        <dbReference type="ChEBI" id="CHEBI:15377"/>
        <dbReference type="ChEBI" id="CHEBI:15378"/>
        <dbReference type="ChEBI" id="CHEBI:30616"/>
        <dbReference type="ChEBI" id="CHEBI:43474"/>
        <dbReference type="ChEBI" id="CHEBI:456216"/>
        <dbReference type="EC" id="5.6.2.4"/>
    </reaction>
</comment>
<evidence type="ECO:0000256" key="10">
    <source>
        <dbReference type="PROSITE-ProRule" id="PRU00560"/>
    </source>
</evidence>
<evidence type="ECO:0000256" key="2">
    <source>
        <dbReference type="ARBA" id="ARBA00022741"/>
    </source>
</evidence>
<evidence type="ECO:0000259" key="11">
    <source>
        <dbReference type="PROSITE" id="PS51198"/>
    </source>
</evidence>
<evidence type="ECO:0000256" key="3">
    <source>
        <dbReference type="ARBA" id="ARBA00022801"/>
    </source>
</evidence>
<evidence type="ECO:0000256" key="7">
    <source>
        <dbReference type="ARBA" id="ARBA00034617"/>
    </source>
</evidence>
<dbReference type="InterPro" id="IPR000212">
    <property type="entry name" value="DNA_helicase_UvrD/REP"/>
</dbReference>
<evidence type="ECO:0000313" key="14">
    <source>
        <dbReference type="Proteomes" id="UP000033428"/>
    </source>
</evidence>
<dbReference type="SUPFAM" id="SSF52540">
    <property type="entry name" value="P-loop containing nucleoside triphosphate hydrolases"/>
    <property type="match status" value="1"/>
</dbReference>
<dbReference type="GO" id="GO:0005524">
    <property type="term" value="F:ATP binding"/>
    <property type="evidence" value="ECO:0007669"/>
    <property type="project" value="UniProtKB-UniRule"/>
</dbReference>
<evidence type="ECO:0000256" key="5">
    <source>
        <dbReference type="ARBA" id="ARBA00022840"/>
    </source>
</evidence>
<dbReference type="Proteomes" id="UP000033428">
    <property type="component" value="Unassembled WGS sequence"/>
</dbReference>
<gene>
    <name evidence="13" type="ORF">OMAG_000726</name>
</gene>
<proteinExistence type="inferred from homology"/>
<evidence type="ECO:0000259" key="12">
    <source>
        <dbReference type="PROSITE" id="PS51217"/>
    </source>
</evidence>
<keyword evidence="2 10" id="KW-0547">Nucleotide-binding</keyword>
<comment type="caution">
    <text evidence="13">The sequence shown here is derived from an EMBL/GenBank/DDBJ whole genome shotgun (WGS) entry which is preliminary data.</text>
</comment>
<comment type="catalytic activity">
    <reaction evidence="7">
        <text>Couples ATP hydrolysis with the unwinding of duplex DNA by translocating in the 3'-5' direction.</text>
        <dbReference type="EC" id="5.6.2.4"/>
    </reaction>
</comment>
<feature type="binding site" evidence="10">
    <location>
        <begin position="75"/>
        <end position="82"/>
    </location>
    <ligand>
        <name>ATP</name>
        <dbReference type="ChEBI" id="CHEBI:30616"/>
    </ligand>
</feature>
<dbReference type="EC" id="5.6.2.4" evidence="8"/>
<keyword evidence="14" id="KW-1185">Reference proteome</keyword>
<dbReference type="AlphaFoldDB" id="A0A0F0CV33"/>
<dbReference type="GO" id="GO:0016887">
    <property type="term" value="F:ATP hydrolysis activity"/>
    <property type="evidence" value="ECO:0007669"/>
    <property type="project" value="RHEA"/>
</dbReference>
<dbReference type="CDD" id="cd17932">
    <property type="entry name" value="DEXQc_UvrD"/>
    <property type="match status" value="1"/>
</dbReference>
<organism evidence="13 14">
    <name type="scientific">Candidatus Omnitrophus magneticus</name>
    <dbReference type="NCBI Taxonomy" id="1609969"/>
    <lineage>
        <taxon>Bacteria</taxon>
        <taxon>Pseudomonadati</taxon>
        <taxon>Candidatus Omnitrophota</taxon>
        <taxon>Candidatus Omnitrophus</taxon>
    </lineage>
</organism>
<dbReference type="PROSITE" id="PS51217">
    <property type="entry name" value="UVRD_HELICASE_CTER"/>
    <property type="match status" value="1"/>
</dbReference>
<evidence type="ECO:0000313" key="13">
    <source>
        <dbReference type="EMBL" id="KJJ85401.1"/>
    </source>
</evidence>
<dbReference type="Gene3D" id="3.40.50.300">
    <property type="entry name" value="P-loop containing nucleotide triphosphate hydrolases"/>
    <property type="match status" value="2"/>
</dbReference>
<reference evidence="13 14" key="1">
    <citation type="submission" date="2015-02" db="EMBL/GenBank/DDBJ databases">
        <title>Single-cell genomics of uncultivated deep-branching MTB reveals a conserved set of magnetosome genes.</title>
        <authorList>
            <person name="Kolinko S."/>
            <person name="Richter M."/>
            <person name="Glockner F.O."/>
            <person name="Brachmann A."/>
            <person name="Schuler D."/>
        </authorList>
    </citation>
    <scope>NUCLEOTIDE SEQUENCE [LARGE SCALE GENOMIC DNA]</scope>
    <source>
        <strain evidence="13">SKK-01</strain>
    </source>
</reference>
<keyword evidence="3 10" id="KW-0378">Hydrolase</keyword>
<dbReference type="InterPro" id="IPR014017">
    <property type="entry name" value="DNA_helicase_UvrD-like_C"/>
</dbReference>
<evidence type="ECO:0000256" key="1">
    <source>
        <dbReference type="ARBA" id="ARBA00009922"/>
    </source>
</evidence>
<dbReference type="GO" id="GO:0000725">
    <property type="term" value="P:recombinational repair"/>
    <property type="evidence" value="ECO:0007669"/>
    <property type="project" value="TreeGrafter"/>
</dbReference>
<comment type="similarity">
    <text evidence="1">Belongs to the helicase family. UvrD subfamily.</text>
</comment>
<dbReference type="EMBL" id="JYNY01000164">
    <property type="protein sequence ID" value="KJJ85401.1"/>
    <property type="molecule type" value="Genomic_DNA"/>
</dbReference>